<keyword evidence="7" id="KW-0813">Transport</keyword>
<evidence type="ECO:0000313" key="9">
    <source>
        <dbReference type="Proteomes" id="UP000294830"/>
    </source>
</evidence>
<dbReference type="Gene3D" id="3.30.420.270">
    <property type="match status" value="1"/>
</dbReference>
<keyword evidence="4 7" id="KW-0812">Transmembrane</keyword>
<sequence length="133" mass="14781">MAIKRGSKVDTSFSMSSMSDMVFLLLIFFLVTSTLVSPNALKLLLPKSNSQVQGKPITSISIDDINGAYYYYIEAQPVAFENIESTLQQKLMNEEEKTIALHVDGSIPMDEVVKVMNIAKNNNYKLILATSPE</sequence>
<evidence type="ECO:0000256" key="5">
    <source>
        <dbReference type="ARBA" id="ARBA00022989"/>
    </source>
</evidence>
<proteinExistence type="inferred from homology"/>
<dbReference type="Proteomes" id="UP000294830">
    <property type="component" value="Unassembled WGS sequence"/>
</dbReference>
<dbReference type="PANTHER" id="PTHR30558:SF7">
    <property type="entry name" value="TOL-PAL SYSTEM PROTEIN TOLR"/>
    <property type="match status" value="1"/>
</dbReference>
<reference evidence="8 9" key="1">
    <citation type="submission" date="2019-03" db="EMBL/GenBank/DDBJ databases">
        <title>Genomic Encyclopedia of Archaeal and Bacterial Type Strains, Phase II (KMG-II): from individual species to whole genera.</title>
        <authorList>
            <person name="Goeker M."/>
        </authorList>
    </citation>
    <scope>NUCLEOTIDE SEQUENCE [LARGE SCALE GENOMIC DNA]</scope>
    <source>
        <strain evidence="8 9">RL-C</strain>
    </source>
</reference>
<keyword evidence="5" id="KW-1133">Transmembrane helix</keyword>
<dbReference type="InterPro" id="IPR003400">
    <property type="entry name" value="ExbD"/>
</dbReference>
<gene>
    <name evidence="8" type="ORF">CLV25_108101</name>
</gene>
<dbReference type="RefSeq" id="WP_131839450.1">
    <property type="nucleotide sequence ID" value="NZ_SLWB01000008.1"/>
</dbReference>
<dbReference type="GO" id="GO:0022857">
    <property type="term" value="F:transmembrane transporter activity"/>
    <property type="evidence" value="ECO:0007669"/>
    <property type="project" value="InterPro"/>
</dbReference>
<evidence type="ECO:0000256" key="3">
    <source>
        <dbReference type="ARBA" id="ARBA00022475"/>
    </source>
</evidence>
<evidence type="ECO:0000313" key="8">
    <source>
        <dbReference type="EMBL" id="TCN66762.1"/>
    </source>
</evidence>
<evidence type="ECO:0000256" key="7">
    <source>
        <dbReference type="RuleBase" id="RU003879"/>
    </source>
</evidence>
<evidence type="ECO:0000256" key="1">
    <source>
        <dbReference type="ARBA" id="ARBA00004162"/>
    </source>
</evidence>
<keyword evidence="6" id="KW-0472">Membrane</keyword>
<keyword evidence="3" id="KW-1003">Cell membrane</keyword>
<dbReference type="EMBL" id="SLWB01000008">
    <property type="protein sequence ID" value="TCN66762.1"/>
    <property type="molecule type" value="Genomic_DNA"/>
</dbReference>
<comment type="similarity">
    <text evidence="2 7">Belongs to the ExbD/TolR family.</text>
</comment>
<dbReference type="Pfam" id="PF02472">
    <property type="entry name" value="ExbD"/>
    <property type="match status" value="1"/>
</dbReference>
<dbReference type="PANTHER" id="PTHR30558">
    <property type="entry name" value="EXBD MEMBRANE COMPONENT OF PMF-DRIVEN MACROMOLECULE IMPORT SYSTEM"/>
    <property type="match status" value="1"/>
</dbReference>
<dbReference type="OrthoDB" id="9793581at2"/>
<protein>
    <submittedName>
        <fullName evidence="8">Biopolymer transport protein ExbD</fullName>
    </submittedName>
</protein>
<comment type="caution">
    <text evidence="8">The sequence shown here is derived from an EMBL/GenBank/DDBJ whole genome shotgun (WGS) entry which is preliminary data.</text>
</comment>
<evidence type="ECO:0000256" key="6">
    <source>
        <dbReference type="ARBA" id="ARBA00023136"/>
    </source>
</evidence>
<dbReference type="AlphaFoldDB" id="A0A4R2EI43"/>
<keyword evidence="9" id="KW-1185">Reference proteome</keyword>
<dbReference type="GO" id="GO:0005886">
    <property type="term" value="C:plasma membrane"/>
    <property type="evidence" value="ECO:0007669"/>
    <property type="project" value="UniProtKB-SubCell"/>
</dbReference>
<accession>A0A4R2EI43</accession>
<dbReference type="GO" id="GO:0015031">
    <property type="term" value="P:protein transport"/>
    <property type="evidence" value="ECO:0007669"/>
    <property type="project" value="UniProtKB-KW"/>
</dbReference>
<evidence type="ECO:0000256" key="4">
    <source>
        <dbReference type="ARBA" id="ARBA00022692"/>
    </source>
</evidence>
<organism evidence="8 9">
    <name type="scientific">Acetobacteroides hydrogenigenes</name>
    <dbReference type="NCBI Taxonomy" id="979970"/>
    <lineage>
        <taxon>Bacteria</taxon>
        <taxon>Pseudomonadati</taxon>
        <taxon>Bacteroidota</taxon>
        <taxon>Bacteroidia</taxon>
        <taxon>Bacteroidales</taxon>
        <taxon>Rikenellaceae</taxon>
        <taxon>Acetobacteroides</taxon>
    </lineage>
</organism>
<evidence type="ECO:0000256" key="2">
    <source>
        <dbReference type="ARBA" id="ARBA00005811"/>
    </source>
</evidence>
<keyword evidence="7" id="KW-0653">Protein transport</keyword>
<comment type="subcellular location">
    <subcellularLocation>
        <location evidence="1">Cell membrane</location>
        <topology evidence="1">Single-pass membrane protein</topology>
    </subcellularLocation>
    <subcellularLocation>
        <location evidence="7">Cell membrane</location>
        <topology evidence="7">Single-pass type II membrane protein</topology>
    </subcellularLocation>
</comment>
<name>A0A4R2EI43_9BACT</name>